<evidence type="ECO:0000313" key="5">
    <source>
        <dbReference type="Proteomes" id="UP000293952"/>
    </source>
</evidence>
<evidence type="ECO:0000259" key="3">
    <source>
        <dbReference type="PROSITE" id="PS51186"/>
    </source>
</evidence>
<dbReference type="AlphaFoldDB" id="A0A4Q4KKJ0"/>
<gene>
    <name evidence="4" type="ORF">ERX46_07760</name>
</gene>
<dbReference type="GO" id="GO:0016747">
    <property type="term" value="F:acyltransferase activity, transferring groups other than amino-acyl groups"/>
    <property type="evidence" value="ECO:0007669"/>
    <property type="project" value="InterPro"/>
</dbReference>
<evidence type="ECO:0000256" key="1">
    <source>
        <dbReference type="ARBA" id="ARBA00022679"/>
    </source>
</evidence>
<reference evidence="4 5" key="1">
    <citation type="submission" date="2019-02" db="EMBL/GenBank/DDBJ databases">
        <title>Genome sequence of the sea-ice species Brumimicrobium glaciale.</title>
        <authorList>
            <person name="Bowman J.P."/>
        </authorList>
    </citation>
    <scope>NUCLEOTIDE SEQUENCE [LARGE SCALE GENOMIC DNA]</scope>
    <source>
        <strain evidence="4 5">IC156</strain>
    </source>
</reference>
<feature type="domain" description="N-acetyltransferase" evidence="3">
    <location>
        <begin position="3"/>
        <end position="161"/>
    </location>
</feature>
<keyword evidence="1 4" id="KW-0808">Transferase</keyword>
<evidence type="ECO:0000256" key="2">
    <source>
        <dbReference type="ARBA" id="ARBA00023315"/>
    </source>
</evidence>
<dbReference type="InterPro" id="IPR000182">
    <property type="entry name" value="GNAT_dom"/>
</dbReference>
<dbReference type="OrthoDB" id="9799096at2"/>
<sequence length="165" mass="19257">MEIIIRDAEEGDVGKILEIINYEILNSTVVYDYNERTYEFQLNWLRQKKKDGMPVIVAESKIGVIGYGTFGIFRPFDGYRFSVEHSIYVDKEYRAHGMGKQLLQELITLAKKNGFHTMIAGVDASNERSIEFHKKFGFKEIGTFKEVGFKFDRWLDLLFLQLLLK</sequence>
<dbReference type="Gene3D" id="3.40.630.30">
    <property type="match status" value="1"/>
</dbReference>
<dbReference type="Proteomes" id="UP000293952">
    <property type="component" value="Unassembled WGS sequence"/>
</dbReference>
<accession>A0A4Q4KKJ0</accession>
<dbReference type="PROSITE" id="PS51186">
    <property type="entry name" value="GNAT"/>
    <property type="match status" value="1"/>
</dbReference>
<dbReference type="RefSeq" id="WP_130093292.1">
    <property type="nucleotide sequence ID" value="NZ_SETE01000003.1"/>
</dbReference>
<dbReference type="SUPFAM" id="SSF55729">
    <property type="entry name" value="Acyl-CoA N-acyltransferases (Nat)"/>
    <property type="match status" value="1"/>
</dbReference>
<dbReference type="CDD" id="cd04301">
    <property type="entry name" value="NAT_SF"/>
    <property type="match status" value="1"/>
</dbReference>
<dbReference type="InterPro" id="IPR016181">
    <property type="entry name" value="Acyl_CoA_acyltransferase"/>
</dbReference>
<evidence type="ECO:0000313" key="4">
    <source>
        <dbReference type="EMBL" id="RYM33851.1"/>
    </source>
</evidence>
<dbReference type="PANTHER" id="PTHR43072">
    <property type="entry name" value="N-ACETYLTRANSFERASE"/>
    <property type="match status" value="1"/>
</dbReference>
<proteinExistence type="predicted"/>
<dbReference type="Pfam" id="PF00583">
    <property type="entry name" value="Acetyltransf_1"/>
    <property type="match status" value="1"/>
</dbReference>
<keyword evidence="2" id="KW-0012">Acyltransferase</keyword>
<name>A0A4Q4KKJ0_9FLAO</name>
<organism evidence="4 5">
    <name type="scientific">Brumimicrobium glaciale</name>
    <dbReference type="NCBI Taxonomy" id="200475"/>
    <lineage>
        <taxon>Bacteria</taxon>
        <taxon>Pseudomonadati</taxon>
        <taxon>Bacteroidota</taxon>
        <taxon>Flavobacteriia</taxon>
        <taxon>Flavobacteriales</taxon>
        <taxon>Crocinitomicaceae</taxon>
        <taxon>Brumimicrobium</taxon>
    </lineage>
</organism>
<comment type="caution">
    <text evidence="4">The sequence shown here is derived from an EMBL/GenBank/DDBJ whole genome shotgun (WGS) entry which is preliminary data.</text>
</comment>
<dbReference type="PANTHER" id="PTHR43072:SF23">
    <property type="entry name" value="UPF0039 PROTEIN C11D3.02C"/>
    <property type="match status" value="1"/>
</dbReference>
<protein>
    <submittedName>
        <fullName evidence="4">N-acetyltransferase family protein</fullName>
    </submittedName>
</protein>
<keyword evidence="5" id="KW-1185">Reference proteome</keyword>
<dbReference type="EMBL" id="SETE01000003">
    <property type="protein sequence ID" value="RYM33851.1"/>
    <property type="molecule type" value="Genomic_DNA"/>
</dbReference>